<dbReference type="InterPro" id="IPR022813">
    <property type="entry name" value="SecD/SecF_arch_bac"/>
</dbReference>
<dbReference type="GO" id="GO:0006605">
    <property type="term" value="P:protein targeting"/>
    <property type="evidence" value="ECO:0007669"/>
    <property type="project" value="UniProtKB-UniRule"/>
</dbReference>
<dbReference type="InterPro" id="IPR005791">
    <property type="entry name" value="SecD"/>
</dbReference>
<name>A0AAE3TBS9_9BACT</name>
<feature type="transmembrane region" description="Helical" evidence="9">
    <location>
        <begin position="474"/>
        <end position="492"/>
    </location>
</feature>
<evidence type="ECO:0000256" key="8">
    <source>
        <dbReference type="ARBA" id="ARBA00023136"/>
    </source>
</evidence>
<dbReference type="PANTHER" id="PTHR30081:SF1">
    <property type="entry name" value="PROTEIN TRANSLOCASE SUBUNIT SECD"/>
    <property type="match status" value="1"/>
</dbReference>
<feature type="region of interest" description="Disordered" evidence="10">
    <location>
        <begin position="257"/>
        <end position="279"/>
    </location>
</feature>
<keyword evidence="6 9" id="KW-1133">Transmembrane helix</keyword>
<dbReference type="GO" id="GO:0005886">
    <property type="term" value="C:plasma membrane"/>
    <property type="evidence" value="ECO:0007669"/>
    <property type="project" value="UniProtKB-SubCell"/>
</dbReference>
<dbReference type="NCBIfam" id="TIGR00916">
    <property type="entry name" value="2A0604s01"/>
    <property type="match status" value="1"/>
</dbReference>
<feature type="transmembrane region" description="Helical" evidence="9">
    <location>
        <begin position="524"/>
        <end position="548"/>
    </location>
</feature>
<feature type="domain" description="Protein export membrane protein SecD/SecF C-terminal" evidence="11">
    <location>
        <begin position="455"/>
        <end position="620"/>
    </location>
</feature>
<dbReference type="Gene3D" id="1.20.1640.10">
    <property type="entry name" value="Multidrug efflux transporter AcrB transmembrane domain"/>
    <property type="match status" value="1"/>
</dbReference>
<dbReference type="InterPro" id="IPR054384">
    <property type="entry name" value="SecDF_P1_head"/>
</dbReference>
<dbReference type="GO" id="GO:0043952">
    <property type="term" value="P:protein transport by the Sec complex"/>
    <property type="evidence" value="ECO:0007669"/>
    <property type="project" value="UniProtKB-UniRule"/>
</dbReference>
<accession>A0AAE3TBS9</accession>
<dbReference type="InterPro" id="IPR048634">
    <property type="entry name" value="SecD_SecF_C"/>
</dbReference>
<dbReference type="InterPro" id="IPR001036">
    <property type="entry name" value="Acrflvin-R"/>
</dbReference>
<dbReference type="Pfam" id="PF21760">
    <property type="entry name" value="SecD_1st"/>
    <property type="match status" value="1"/>
</dbReference>
<evidence type="ECO:0000259" key="13">
    <source>
        <dbReference type="Pfam" id="PF22599"/>
    </source>
</evidence>
<dbReference type="GO" id="GO:0065002">
    <property type="term" value="P:intracellular protein transmembrane transport"/>
    <property type="evidence" value="ECO:0007669"/>
    <property type="project" value="UniProtKB-UniRule"/>
</dbReference>
<evidence type="ECO:0000256" key="6">
    <source>
        <dbReference type="ARBA" id="ARBA00022989"/>
    </source>
</evidence>
<evidence type="ECO:0000256" key="10">
    <source>
        <dbReference type="SAM" id="MobiDB-lite"/>
    </source>
</evidence>
<dbReference type="SUPFAM" id="SSF82866">
    <property type="entry name" value="Multidrug efflux transporter AcrB transmembrane domain"/>
    <property type="match status" value="1"/>
</dbReference>
<comment type="similarity">
    <text evidence="9">Belongs to the SecD/SecF family. SecD subfamily.</text>
</comment>
<evidence type="ECO:0000256" key="2">
    <source>
        <dbReference type="ARBA" id="ARBA00022448"/>
    </source>
</evidence>
<comment type="caution">
    <text evidence="9">Lacks conserved residue(s) required for the propagation of feature annotation.</text>
</comment>
<dbReference type="FunFam" id="1.20.1640.10:FF:000004">
    <property type="entry name" value="Protein translocase subunit SecD"/>
    <property type="match status" value="1"/>
</dbReference>
<evidence type="ECO:0000256" key="1">
    <source>
        <dbReference type="ARBA" id="ARBA00004651"/>
    </source>
</evidence>
<evidence type="ECO:0000313" key="14">
    <source>
        <dbReference type="EMBL" id="MDF1610741.1"/>
    </source>
</evidence>
<keyword evidence="5 9" id="KW-0653">Protein transport</keyword>
<dbReference type="HAMAP" id="MF_01463_B">
    <property type="entry name" value="SecD_B"/>
    <property type="match status" value="1"/>
</dbReference>
<dbReference type="GO" id="GO:0015450">
    <property type="term" value="F:protein-transporting ATPase activity"/>
    <property type="evidence" value="ECO:0007669"/>
    <property type="project" value="InterPro"/>
</dbReference>
<dbReference type="EMBL" id="JARGDL010000001">
    <property type="protein sequence ID" value="MDF1610741.1"/>
    <property type="molecule type" value="Genomic_DNA"/>
</dbReference>
<organism evidence="14 15">
    <name type="scientific">Stygiobacter electus</name>
    <dbReference type="NCBI Taxonomy" id="3032292"/>
    <lineage>
        <taxon>Bacteria</taxon>
        <taxon>Pseudomonadati</taxon>
        <taxon>Ignavibacteriota</taxon>
        <taxon>Ignavibacteria</taxon>
        <taxon>Ignavibacteriales</taxon>
        <taxon>Melioribacteraceae</taxon>
        <taxon>Stygiobacter</taxon>
    </lineage>
</organism>
<dbReference type="Pfam" id="PF22599">
    <property type="entry name" value="SecDF_P1_head"/>
    <property type="match status" value="1"/>
</dbReference>
<dbReference type="Gene3D" id="3.30.70.3220">
    <property type="match status" value="1"/>
</dbReference>
<dbReference type="RefSeq" id="WP_321534506.1">
    <property type="nucleotide sequence ID" value="NZ_JARGDL010000001.1"/>
</dbReference>
<evidence type="ECO:0000259" key="11">
    <source>
        <dbReference type="Pfam" id="PF02355"/>
    </source>
</evidence>
<comment type="subunit">
    <text evidence="9">Forms a complex with SecF. Part of the essential Sec protein translocation apparatus which comprises SecA, SecYEG and auxiliary proteins SecDF. Other proteins may also be involved.</text>
</comment>
<comment type="subcellular location">
    <subcellularLocation>
        <location evidence="1 9">Cell membrane</location>
        <topology evidence="1 9">Multi-pass membrane protein</topology>
    </subcellularLocation>
</comment>
<dbReference type="AlphaFoldDB" id="A0AAE3TBS9"/>
<proteinExistence type="inferred from homology"/>
<sequence>MKELRFRLILVLVFVGLSLYLLYPTLQDYLNSKEVSKDLTKIEKEIKAKNPTIPANKLKDIITSKKDSILSNHPDYRDAREKRIKLGLDLQGGMYLVMEVNTAKLLEKLAKDPDQIFMGILKEAEAESKISDENVVTILARKMKEKNIRMSRYFGSIREDDDRIIQKLQEQETDAVTRAIEIIRNRVDQYGVSEPSIQKQGSRRIVVELPGIAREEEARRLLQGRALLEFKLVKDASFAIPIMNRIDEILAGKIKDSTSSQKEATAKKDTSKQKNQTEEQFAKDHPFFAIARLIDPQGRIADAYVKETDKAKLNELLQREDIKQVIPDNVEFIFDAKPVVGPDGVNFYRLYMVNKEPELTGGVITDARAEIDQATGSPEVTMQMNADGAREWSRITGANIDKRCAIVLDGVVYSAPTIINKIPTGSSRITGSANMDEAKLLEIVLKAGALPAPVDILEERTVGPSLGQDSISQGINSALFGYLLVAIFMIFYYKTAGSFADFALFTTILLILGVLAGFKGTLTLPGIAGIVLTMGMAVDANVIIFERIREELKTGKTIKAAVDMGFKNSYSAIIDSNITTFFTGIILYQFGSGPIQGFALTLMIGIVTSLFSQLIIVRLLMDFMNLKGYKINVG</sequence>
<feature type="domain" description="Protein translocase subunit SecDF P1" evidence="12">
    <location>
        <begin position="176"/>
        <end position="235"/>
    </location>
</feature>
<evidence type="ECO:0000259" key="12">
    <source>
        <dbReference type="Pfam" id="PF21760"/>
    </source>
</evidence>
<keyword evidence="8 9" id="KW-0472">Membrane</keyword>
<dbReference type="PANTHER" id="PTHR30081">
    <property type="entry name" value="PROTEIN-EXPORT MEMBRANE PROTEIN SEC"/>
    <property type="match status" value="1"/>
</dbReference>
<dbReference type="NCBIfam" id="TIGR01129">
    <property type="entry name" value="secD"/>
    <property type="match status" value="1"/>
</dbReference>
<evidence type="ECO:0000256" key="9">
    <source>
        <dbReference type="HAMAP-Rule" id="MF_01463"/>
    </source>
</evidence>
<dbReference type="InterPro" id="IPR055344">
    <property type="entry name" value="SecD_SecF_C_bact"/>
</dbReference>
<gene>
    <name evidence="9 14" type="primary">secD</name>
    <name evidence="14" type="ORF">P0M35_01140</name>
</gene>
<evidence type="ECO:0000313" key="15">
    <source>
        <dbReference type="Proteomes" id="UP001221302"/>
    </source>
</evidence>
<keyword evidence="4 9" id="KW-0812">Transmembrane</keyword>
<keyword evidence="7 9" id="KW-0811">Translocation</keyword>
<dbReference type="Pfam" id="PF02355">
    <property type="entry name" value="SecD_SecF_C"/>
    <property type="match status" value="1"/>
</dbReference>
<comment type="function">
    <text evidence="9">Part of the Sec protein translocase complex. Interacts with the SecYEG preprotein conducting channel. SecDF uses the proton motive force (PMF) to complete protein translocation after the ATP-dependent function of SecA.</text>
</comment>
<protein>
    <recommendedName>
        <fullName evidence="9">Protein translocase subunit SecD</fullName>
    </recommendedName>
</protein>
<evidence type="ECO:0000256" key="4">
    <source>
        <dbReference type="ARBA" id="ARBA00022692"/>
    </source>
</evidence>
<feature type="transmembrane region" description="Helical" evidence="9">
    <location>
        <begin position="597"/>
        <end position="621"/>
    </location>
</feature>
<keyword evidence="2 9" id="KW-0813">Transport</keyword>
<keyword evidence="15" id="KW-1185">Reference proteome</keyword>
<feature type="compositionally biased region" description="Basic and acidic residues" evidence="10">
    <location>
        <begin position="264"/>
        <end position="279"/>
    </location>
</feature>
<reference evidence="14" key="1">
    <citation type="submission" date="2023-03" db="EMBL/GenBank/DDBJ databases">
        <title>Stygiobacter electus gen. nov., sp. nov., facultatively anaerobic thermotolerant bacterium of the class Ignavibacteria from a well of Yessentuki mineral water deposit.</title>
        <authorList>
            <person name="Podosokorskaya O.A."/>
            <person name="Elcheninov A.G."/>
            <person name="Petrova N.F."/>
            <person name="Zavarzina D.G."/>
            <person name="Kublanov I.V."/>
            <person name="Merkel A.Y."/>
        </authorList>
    </citation>
    <scope>NUCLEOTIDE SEQUENCE</scope>
    <source>
        <strain evidence="14">09-Me</strain>
    </source>
</reference>
<feature type="domain" description="SecDF P1 head subdomain" evidence="13">
    <location>
        <begin position="351"/>
        <end position="452"/>
    </location>
</feature>
<feature type="transmembrane region" description="Helical" evidence="9">
    <location>
        <begin position="499"/>
        <end position="518"/>
    </location>
</feature>
<keyword evidence="3 9" id="KW-1003">Cell membrane</keyword>
<dbReference type="Gene3D" id="3.30.1360.200">
    <property type="match status" value="1"/>
</dbReference>
<evidence type="ECO:0000256" key="7">
    <source>
        <dbReference type="ARBA" id="ARBA00023010"/>
    </source>
</evidence>
<comment type="caution">
    <text evidence="14">The sequence shown here is derived from an EMBL/GenBank/DDBJ whole genome shotgun (WGS) entry which is preliminary data.</text>
</comment>
<dbReference type="InterPro" id="IPR048631">
    <property type="entry name" value="SecD_1st"/>
</dbReference>
<evidence type="ECO:0000256" key="3">
    <source>
        <dbReference type="ARBA" id="ARBA00022475"/>
    </source>
</evidence>
<dbReference type="Proteomes" id="UP001221302">
    <property type="component" value="Unassembled WGS sequence"/>
</dbReference>
<feature type="transmembrane region" description="Helical" evidence="9">
    <location>
        <begin position="569"/>
        <end position="591"/>
    </location>
</feature>
<evidence type="ECO:0000256" key="5">
    <source>
        <dbReference type="ARBA" id="ARBA00022927"/>
    </source>
</evidence>
<dbReference type="PRINTS" id="PR00702">
    <property type="entry name" value="ACRIFLAVINRP"/>
</dbReference>